<feature type="signal peptide" evidence="1">
    <location>
        <begin position="1"/>
        <end position="21"/>
    </location>
</feature>
<feature type="chain" id="PRO_5045947474" description="ASST-domain-containing protein" evidence="1">
    <location>
        <begin position="22"/>
        <end position="490"/>
    </location>
</feature>
<evidence type="ECO:0000256" key="1">
    <source>
        <dbReference type="SAM" id="SignalP"/>
    </source>
</evidence>
<evidence type="ECO:0008006" key="4">
    <source>
        <dbReference type="Google" id="ProtNLM"/>
    </source>
</evidence>
<accession>A0ABR0E5F1</accession>
<dbReference type="EMBL" id="JAXOVC010000010">
    <property type="protein sequence ID" value="KAK4496651.1"/>
    <property type="molecule type" value="Genomic_DNA"/>
</dbReference>
<proteinExistence type="predicted"/>
<gene>
    <name evidence="2" type="ORF">PRZ48_012633</name>
</gene>
<evidence type="ECO:0000313" key="3">
    <source>
        <dbReference type="Proteomes" id="UP001305779"/>
    </source>
</evidence>
<keyword evidence="3" id="KW-1185">Reference proteome</keyword>
<dbReference type="PANTHER" id="PTHR35340:SF6">
    <property type="entry name" value="ASST-DOMAIN-CONTAINING PROTEIN"/>
    <property type="match status" value="1"/>
</dbReference>
<evidence type="ECO:0000313" key="2">
    <source>
        <dbReference type="EMBL" id="KAK4496651.1"/>
    </source>
</evidence>
<dbReference type="InterPro" id="IPR053143">
    <property type="entry name" value="Arylsulfate_ST"/>
</dbReference>
<comment type="caution">
    <text evidence="2">The sequence shown here is derived from an EMBL/GenBank/DDBJ whole genome shotgun (WGS) entry which is preliminary data.</text>
</comment>
<dbReference type="Pfam" id="PF14269">
    <property type="entry name" value="Arylsulfotran_2"/>
    <property type="match status" value="1"/>
</dbReference>
<dbReference type="Proteomes" id="UP001305779">
    <property type="component" value="Unassembled WGS sequence"/>
</dbReference>
<sequence length="490" mass="54613">MKYDIALKAALALGWTAQTFALPTNGSEYSIPSEAYVEVGIDPTNTSAPWRIFKTATFNPPDMRITHNGDSLQDGYLFMTPWPQAGPDTKQSAGFIMTEDNELVYCVPIVGVHNLRVQTLNDTPYLTYWHGTNARIGHGYGEVVFADDKLSNFSVNPALDIIPNPTVYDLYGNGANGTVGDVDIHEQQMTNRETILVTAYNNTPFDLSSVGGSKDGWIVDSHFYEVDIATQEVVFSWRASDHLDQIPFNTSRNAVVGPESNGTASSPWDWMHINSIELVGEDYLIDCRHTWSVYLISHVDGSVIWHLDGETGGDFGKLPLEATFRWQHDARAHNVTSTSLDLSLFDNHNSDQDHHSTEAGQSKALVFHLDMPVNDSWSATMTRRLLPPQPFYADAMGSYIPDIGNGNQLVGWGQVAATTEYGPDGEVRYHTAFETPETVFSYRAYKQVWHATPADWDPVLVVENGKAYVSWNGATDVESWSVYRRCRLQV</sequence>
<keyword evidence="1" id="KW-0732">Signal</keyword>
<organism evidence="2 3">
    <name type="scientific">Zasmidium cellare</name>
    <name type="common">Wine cellar mold</name>
    <name type="synonym">Racodium cellare</name>
    <dbReference type="NCBI Taxonomy" id="395010"/>
    <lineage>
        <taxon>Eukaryota</taxon>
        <taxon>Fungi</taxon>
        <taxon>Dikarya</taxon>
        <taxon>Ascomycota</taxon>
        <taxon>Pezizomycotina</taxon>
        <taxon>Dothideomycetes</taxon>
        <taxon>Dothideomycetidae</taxon>
        <taxon>Mycosphaerellales</taxon>
        <taxon>Mycosphaerellaceae</taxon>
        <taxon>Zasmidium</taxon>
    </lineage>
</organism>
<dbReference type="InterPro" id="IPR039535">
    <property type="entry name" value="ASST-like"/>
</dbReference>
<name>A0ABR0E5F1_ZASCE</name>
<protein>
    <recommendedName>
        <fullName evidence="4">ASST-domain-containing protein</fullName>
    </recommendedName>
</protein>
<reference evidence="2 3" key="1">
    <citation type="journal article" date="2023" name="G3 (Bethesda)">
        <title>A chromosome-level genome assembly of Zasmidium syzygii isolated from banana leaves.</title>
        <authorList>
            <person name="van Westerhoven A.C."/>
            <person name="Mehrabi R."/>
            <person name="Talebi R."/>
            <person name="Steentjes M.B.F."/>
            <person name="Corcolon B."/>
            <person name="Chong P.A."/>
            <person name="Kema G.H.J."/>
            <person name="Seidl M.F."/>
        </authorList>
    </citation>
    <scope>NUCLEOTIDE SEQUENCE [LARGE SCALE GENOMIC DNA]</scope>
    <source>
        <strain evidence="2 3">P124</strain>
    </source>
</reference>
<dbReference type="PANTHER" id="PTHR35340">
    <property type="entry name" value="PQQ ENZYME REPEAT PROTEIN-RELATED"/>
    <property type="match status" value="1"/>
</dbReference>